<dbReference type="EMBL" id="CP008947">
    <property type="protein sequence ID" value="AII07898.1"/>
    <property type="molecule type" value="Genomic_DNA"/>
</dbReference>
<dbReference type="PANTHER" id="PTHR33164">
    <property type="entry name" value="TRANSCRIPTIONAL REGULATOR, MARR FAMILY"/>
    <property type="match status" value="1"/>
</dbReference>
<organism evidence="5 6">
    <name type="scientific">Rhodococcus opacus</name>
    <name type="common">Nocardia opaca</name>
    <dbReference type="NCBI Taxonomy" id="37919"/>
    <lineage>
        <taxon>Bacteria</taxon>
        <taxon>Bacillati</taxon>
        <taxon>Actinomycetota</taxon>
        <taxon>Actinomycetes</taxon>
        <taxon>Mycobacteriales</taxon>
        <taxon>Nocardiaceae</taxon>
        <taxon>Rhodococcus</taxon>
    </lineage>
</organism>
<evidence type="ECO:0000313" key="6">
    <source>
        <dbReference type="Proteomes" id="UP000028488"/>
    </source>
</evidence>
<dbReference type="InterPro" id="IPR023187">
    <property type="entry name" value="Tscrpt_reg_MarR-type_CS"/>
</dbReference>
<dbReference type="PROSITE" id="PS50995">
    <property type="entry name" value="HTH_MARR_2"/>
    <property type="match status" value="1"/>
</dbReference>
<dbReference type="GO" id="GO:0003700">
    <property type="term" value="F:DNA-binding transcription factor activity"/>
    <property type="evidence" value="ECO:0007669"/>
    <property type="project" value="InterPro"/>
</dbReference>
<keyword evidence="1" id="KW-0805">Transcription regulation</keyword>
<dbReference type="SUPFAM" id="SSF46785">
    <property type="entry name" value="Winged helix' DNA-binding domain"/>
    <property type="match status" value="1"/>
</dbReference>
<protein>
    <submittedName>
        <fullName evidence="5">MarR family transcriptional regulator</fullName>
    </submittedName>
</protein>
<dbReference type="Proteomes" id="UP000028488">
    <property type="component" value="Chromosome"/>
</dbReference>
<evidence type="ECO:0000256" key="2">
    <source>
        <dbReference type="ARBA" id="ARBA00023125"/>
    </source>
</evidence>
<dbReference type="Gene3D" id="1.10.10.10">
    <property type="entry name" value="Winged helix-like DNA-binding domain superfamily/Winged helix DNA-binding domain"/>
    <property type="match status" value="1"/>
</dbReference>
<dbReference type="AlphaFoldDB" id="A0A076ERX5"/>
<sequence length="163" mass="18224">MTADLPDEIDETPLDGEYPHDASPTLLYAIKQVELAIRSHMDALLRPMGITALQYTALTVLRRRDGLSSAELARNSFVTAQTMGEMLSALERRGLVTRRVDPANRRRMLTSLTAEALDLLAEYDTSICGLEEQMLADMSVRQREAFRGYLSRCRIALAETPAH</sequence>
<evidence type="ECO:0000256" key="3">
    <source>
        <dbReference type="ARBA" id="ARBA00023163"/>
    </source>
</evidence>
<dbReference type="eggNOG" id="COG1846">
    <property type="taxonomic scope" value="Bacteria"/>
</dbReference>
<feature type="domain" description="HTH marR-type" evidence="4">
    <location>
        <begin position="23"/>
        <end position="155"/>
    </location>
</feature>
<reference evidence="5 6" key="1">
    <citation type="submission" date="2014-07" db="EMBL/GenBank/DDBJ databases">
        <title>Genome Sequence of Rhodococcus opacus Strain R7, a Biodegrader of Mono- and Polycyclic Aromatic Hydrocarbons.</title>
        <authorList>
            <person name="Di Gennaro P."/>
            <person name="Zampolli J."/>
            <person name="Presti I."/>
            <person name="Cappelletti M."/>
            <person name="D'Ursi P."/>
            <person name="Orro A."/>
            <person name="Mezzelani A."/>
            <person name="Milanesi L."/>
        </authorList>
    </citation>
    <scope>NUCLEOTIDE SEQUENCE [LARGE SCALE GENOMIC DNA]</scope>
    <source>
        <strain evidence="5 6">R7</strain>
    </source>
</reference>
<proteinExistence type="predicted"/>
<keyword evidence="3" id="KW-0804">Transcription</keyword>
<dbReference type="InterPro" id="IPR036388">
    <property type="entry name" value="WH-like_DNA-bd_sf"/>
</dbReference>
<dbReference type="PANTHER" id="PTHR33164:SF43">
    <property type="entry name" value="HTH-TYPE TRANSCRIPTIONAL REPRESSOR YETL"/>
    <property type="match status" value="1"/>
</dbReference>
<dbReference type="RefSeq" id="WP_128640778.1">
    <property type="nucleotide sequence ID" value="NZ_CP008947.1"/>
</dbReference>
<gene>
    <name evidence="5" type="ORF">EP51_25975</name>
</gene>
<dbReference type="InterPro" id="IPR036390">
    <property type="entry name" value="WH_DNA-bd_sf"/>
</dbReference>
<accession>A0A076ERX5</accession>
<dbReference type="SMART" id="SM00347">
    <property type="entry name" value="HTH_MARR"/>
    <property type="match status" value="1"/>
</dbReference>
<dbReference type="Pfam" id="PF12802">
    <property type="entry name" value="MarR_2"/>
    <property type="match status" value="1"/>
</dbReference>
<evidence type="ECO:0000313" key="5">
    <source>
        <dbReference type="EMBL" id="AII07898.1"/>
    </source>
</evidence>
<dbReference type="InterPro" id="IPR039422">
    <property type="entry name" value="MarR/SlyA-like"/>
</dbReference>
<dbReference type="GO" id="GO:0006950">
    <property type="term" value="P:response to stress"/>
    <property type="evidence" value="ECO:0007669"/>
    <property type="project" value="TreeGrafter"/>
</dbReference>
<evidence type="ECO:0000259" key="4">
    <source>
        <dbReference type="PROSITE" id="PS50995"/>
    </source>
</evidence>
<keyword evidence="2" id="KW-0238">DNA-binding</keyword>
<dbReference type="PROSITE" id="PS01117">
    <property type="entry name" value="HTH_MARR_1"/>
    <property type="match status" value="1"/>
</dbReference>
<evidence type="ECO:0000256" key="1">
    <source>
        <dbReference type="ARBA" id="ARBA00023015"/>
    </source>
</evidence>
<dbReference type="GO" id="GO:0003677">
    <property type="term" value="F:DNA binding"/>
    <property type="evidence" value="ECO:0007669"/>
    <property type="project" value="UniProtKB-KW"/>
</dbReference>
<dbReference type="InterPro" id="IPR000835">
    <property type="entry name" value="HTH_MarR-typ"/>
</dbReference>
<name>A0A076ERX5_RHOOP</name>